<dbReference type="RefSeq" id="WP_345718116.1">
    <property type="nucleotide sequence ID" value="NZ_BAABFP010000008.1"/>
</dbReference>
<dbReference type="PIRSF" id="PIRSF035170">
    <property type="entry name" value="HD_phosphohydro"/>
    <property type="match status" value="1"/>
</dbReference>
<name>A0ABW1JCW2_9ACTN</name>
<dbReference type="SUPFAM" id="SSF109604">
    <property type="entry name" value="HD-domain/PDEase-like"/>
    <property type="match status" value="1"/>
</dbReference>
<dbReference type="Gene3D" id="1.10.3210.10">
    <property type="entry name" value="Hypothetical protein af1432"/>
    <property type="match status" value="1"/>
</dbReference>
<dbReference type="EMBL" id="JBHSRD010000003">
    <property type="protein sequence ID" value="MFC6006638.1"/>
    <property type="molecule type" value="Genomic_DNA"/>
</dbReference>
<gene>
    <name evidence="1" type="ORF">ACFQDO_05785</name>
</gene>
<protein>
    <submittedName>
        <fullName evidence="1">Metal-dependent phosphohydrolase</fullName>
    </submittedName>
</protein>
<proteinExistence type="predicted"/>
<reference evidence="2" key="1">
    <citation type="journal article" date="2019" name="Int. J. Syst. Evol. Microbiol.">
        <title>The Global Catalogue of Microorganisms (GCM) 10K type strain sequencing project: providing services to taxonomists for standard genome sequencing and annotation.</title>
        <authorList>
            <consortium name="The Broad Institute Genomics Platform"/>
            <consortium name="The Broad Institute Genome Sequencing Center for Infectious Disease"/>
            <person name="Wu L."/>
            <person name="Ma J."/>
        </authorList>
    </citation>
    <scope>NUCLEOTIDE SEQUENCE [LARGE SCALE GENOMIC DNA]</scope>
    <source>
        <strain evidence="2">KACC 14249</strain>
    </source>
</reference>
<comment type="caution">
    <text evidence="1">The sequence shown here is derived from an EMBL/GenBank/DDBJ whole genome shotgun (WGS) entry which is preliminary data.</text>
</comment>
<dbReference type="InterPro" id="IPR009218">
    <property type="entry name" value="HD_phosphohydro"/>
</dbReference>
<dbReference type="PANTHER" id="PTHR21174">
    <property type="match status" value="1"/>
</dbReference>
<sequence>MATASHAARTRTSWIIGALSATMARMELLGGWVRHARRMAPGIDRTDLEAAGLELLARYEEPHRAYHDQRHLSEVLAAVALLAEHAHDLSAVVLAAWWHDAVYEIGADDNEEASARLATATLAGWESDPDRVLHVGDLVRMTAHHAPEQHDADGQVLSDADLAVLASPEHRYSVYAADVRREYAAVPDVAFRAGRAALLRGLLERPAIYRTPSAHERWEASARANVEAELRDLG</sequence>
<accession>A0ABW1JCW2</accession>
<dbReference type="PANTHER" id="PTHR21174:SF0">
    <property type="entry name" value="HD PHOSPHOHYDROLASE FAMILY PROTEIN-RELATED"/>
    <property type="match status" value="1"/>
</dbReference>
<keyword evidence="2" id="KW-1185">Reference proteome</keyword>
<organism evidence="1 2">
    <name type="scientific">Angustibacter luteus</name>
    <dbReference type="NCBI Taxonomy" id="658456"/>
    <lineage>
        <taxon>Bacteria</taxon>
        <taxon>Bacillati</taxon>
        <taxon>Actinomycetota</taxon>
        <taxon>Actinomycetes</taxon>
        <taxon>Kineosporiales</taxon>
        <taxon>Kineosporiaceae</taxon>
    </lineage>
</organism>
<evidence type="ECO:0000313" key="2">
    <source>
        <dbReference type="Proteomes" id="UP001596189"/>
    </source>
</evidence>
<dbReference type="Proteomes" id="UP001596189">
    <property type="component" value="Unassembled WGS sequence"/>
</dbReference>
<evidence type="ECO:0000313" key="1">
    <source>
        <dbReference type="EMBL" id="MFC6006638.1"/>
    </source>
</evidence>